<dbReference type="Pfam" id="PF07715">
    <property type="entry name" value="Plug"/>
    <property type="match status" value="1"/>
</dbReference>
<feature type="domain" description="TonB-dependent receptor-like beta-barrel" evidence="13">
    <location>
        <begin position="415"/>
        <end position="863"/>
    </location>
</feature>
<feature type="short sequence motif" description="TonB box" evidence="10">
    <location>
        <begin position="53"/>
        <end position="59"/>
    </location>
</feature>
<sequence>MHHISAHRRPGRPLRLSALALALGSAAGTHAATGPGLGAAGTAPAADPTLLDTITVSGQRLSIRQAIGAKREAEVISDGVSADDVGSIPDFGLGEALQRVPGVSMMINNGRGEAQFMSLRGLNPDYNAVLIDGVALPSTETSRRTQSLDVIPASLVQQVDINKSFRANMDADAIGGVAALRTRSAFDKPGPFAAVRANLADWENRRYLHDSGPSGQAQVTLSDTFGADGHFGFVLSADYFRRDSSSLDTAIDSYSYYRNGVRQTLRPGLDTAGMALAPDRFRPLTYDNVRQRRSVFGKLQYDDFDALTLNLSAGRFEHDNDEQRRAQFVNRSGDATIASADSGHYAQGNAQVDADAFHQTRELRYAQFDGRYTANASGHLDFLLNRARGSYRQDTREDVFASAASAQLGFGYALRGRARPTLALDNPGYYGNAANYLQSYFFNRLEDSRTDTTTLKLDYSQNADADARGWGLRTGLQYRNLRQRYDLDEVRYTPLGRVTLADVGSDGARVCPYADFSCLLLIDPAKVATYFAANPLRYALAASNLRNSALSDFAVDERGGAAYLMGTWHGDAAQAAFGLRNETLQRSVTSPVPQPLNSTSNYVGQRTDSSERHLLPSADFGWDIAPTLKLRLAGSRTLGQPTYADLGQNSTPTISTTAFTISRSIGNPALRPRRADNLDLSLEWYPDRDAQLSLGLFQKRIRDEIVRRTATDTQTDPGGLTGTYRVTTTQQVNASGARVRGAELTAIDTHFDFLPGALARFGGMFNVTVLDARTGDLQMADGSLRALPALMESPKRTANASLLYDLGPFSARLSGNYTDKQLIAFATDNPANDRYYDAITTYDLQLAYRAGEHLRITVQGKNLANAKLSRTTGVDQTLLREELDNGRAYYVGVDYVF</sequence>
<reference evidence="15 16" key="1">
    <citation type="submission" date="2016-08" db="EMBL/GenBank/DDBJ databases">
        <title>Evolution of the type three secretion system and type three effector repertoires in Xanthomonas.</title>
        <authorList>
            <person name="Merda D."/>
            <person name="Briand M."/>
            <person name="Bosis E."/>
            <person name="Rousseau C."/>
            <person name="Portier P."/>
            <person name="Jacques M.-A."/>
            <person name="Fischer-Le Saux M."/>
        </authorList>
    </citation>
    <scope>NUCLEOTIDE SEQUENCE [LARGE SCALE GENOMIC DNA]</scope>
    <source>
        <strain evidence="15 16">CFBP 4691</strain>
    </source>
</reference>
<proteinExistence type="inferred from homology"/>
<evidence type="ECO:0000256" key="12">
    <source>
        <dbReference type="SAM" id="SignalP"/>
    </source>
</evidence>
<dbReference type="InterPro" id="IPR010104">
    <property type="entry name" value="TonB_rcpt_bac"/>
</dbReference>
<comment type="caution">
    <text evidence="15">The sequence shown here is derived from an EMBL/GenBank/DDBJ whole genome shotgun (WGS) entry which is preliminary data.</text>
</comment>
<dbReference type="GO" id="GO:0009279">
    <property type="term" value="C:cell outer membrane"/>
    <property type="evidence" value="ECO:0007669"/>
    <property type="project" value="UniProtKB-SubCell"/>
</dbReference>
<gene>
    <name evidence="15" type="ORF">XthCFBP4691_17855</name>
</gene>
<keyword evidence="7 9" id="KW-0472">Membrane</keyword>
<comment type="subcellular location">
    <subcellularLocation>
        <location evidence="1 9">Cell outer membrane</location>
        <topology evidence="1 9">Multi-pass membrane protein</topology>
    </subcellularLocation>
</comment>
<evidence type="ECO:0000313" key="16">
    <source>
        <dbReference type="Proteomes" id="UP000239898"/>
    </source>
</evidence>
<accession>A0A2S6ZAY2</accession>
<evidence type="ECO:0000256" key="10">
    <source>
        <dbReference type="PROSITE-ProRule" id="PRU10143"/>
    </source>
</evidence>
<protein>
    <submittedName>
        <fullName evidence="15">TonB-dependent receptor</fullName>
    </submittedName>
</protein>
<dbReference type="Pfam" id="PF00593">
    <property type="entry name" value="TonB_dep_Rec_b-barrel"/>
    <property type="match status" value="1"/>
</dbReference>
<dbReference type="CDD" id="cd01347">
    <property type="entry name" value="ligand_gated_channel"/>
    <property type="match status" value="1"/>
</dbReference>
<feature type="signal peptide" evidence="12">
    <location>
        <begin position="1"/>
        <end position="31"/>
    </location>
</feature>
<dbReference type="InterPro" id="IPR036942">
    <property type="entry name" value="Beta-barrel_TonB_sf"/>
</dbReference>
<comment type="similarity">
    <text evidence="9 11">Belongs to the TonB-dependent receptor family.</text>
</comment>
<dbReference type="Proteomes" id="UP000239898">
    <property type="component" value="Unassembled WGS sequence"/>
</dbReference>
<dbReference type="InterPro" id="IPR010916">
    <property type="entry name" value="TonB_box_CS"/>
</dbReference>
<keyword evidence="16" id="KW-1185">Reference proteome</keyword>
<dbReference type="OrthoDB" id="5476657at2"/>
<keyword evidence="3 9" id="KW-1134">Transmembrane beta strand</keyword>
<evidence type="ECO:0000256" key="9">
    <source>
        <dbReference type="PROSITE-ProRule" id="PRU01360"/>
    </source>
</evidence>
<feature type="chain" id="PRO_5015623101" evidence="12">
    <location>
        <begin position="32"/>
        <end position="897"/>
    </location>
</feature>
<dbReference type="InterPro" id="IPR039426">
    <property type="entry name" value="TonB-dep_rcpt-like"/>
</dbReference>
<keyword evidence="6 10" id="KW-0798">TonB box</keyword>
<evidence type="ECO:0000256" key="8">
    <source>
        <dbReference type="ARBA" id="ARBA00023237"/>
    </source>
</evidence>
<organism evidence="15 16">
    <name type="scientific">Xanthomonas theicola</name>
    <dbReference type="NCBI Taxonomy" id="56464"/>
    <lineage>
        <taxon>Bacteria</taxon>
        <taxon>Pseudomonadati</taxon>
        <taxon>Pseudomonadota</taxon>
        <taxon>Gammaproteobacteria</taxon>
        <taxon>Lysobacterales</taxon>
        <taxon>Lysobacteraceae</taxon>
        <taxon>Xanthomonas</taxon>
    </lineage>
</organism>
<dbReference type="InterPro" id="IPR012910">
    <property type="entry name" value="Plug_dom"/>
</dbReference>
<dbReference type="InterPro" id="IPR037066">
    <property type="entry name" value="Plug_dom_sf"/>
</dbReference>
<dbReference type="PANTHER" id="PTHR40980">
    <property type="entry name" value="PLUG DOMAIN-CONTAINING PROTEIN"/>
    <property type="match status" value="1"/>
</dbReference>
<keyword evidence="15" id="KW-0675">Receptor</keyword>
<evidence type="ECO:0000256" key="5">
    <source>
        <dbReference type="ARBA" id="ARBA00022729"/>
    </source>
</evidence>
<dbReference type="RefSeq" id="WP_128421634.1">
    <property type="nucleotide sequence ID" value="NZ_CP049017.1"/>
</dbReference>
<keyword evidence="8 9" id="KW-0998">Cell outer membrane</keyword>
<dbReference type="InterPro" id="IPR000531">
    <property type="entry name" value="Beta-barrel_TonB"/>
</dbReference>
<evidence type="ECO:0000259" key="13">
    <source>
        <dbReference type="Pfam" id="PF00593"/>
    </source>
</evidence>
<evidence type="ECO:0000313" key="15">
    <source>
        <dbReference type="EMBL" id="PPT81828.1"/>
    </source>
</evidence>
<keyword evidence="2 9" id="KW-0813">Transport</keyword>
<evidence type="ECO:0000256" key="11">
    <source>
        <dbReference type="RuleBase" id="RU003357"/>
    </source>
</evidence>
<dbReference type="PROSITE" id="PS00430">
    <property type="entry name" value="TONB_DEPENDENT_REC_1"/>
    <property type="match status" value="1"/>
</dbReference>
<name>A0A2S6ZAY2_9XANT</name>
<evidence type="ECO:0000256" key="1">
    <source>
        <dbReference type="ARBA" id="ARBA00004571"/>
    </source>
</evidence>
<evidence type="ECO:0000256" key="7">
    <source>
        <dbReference type="ARBA" id="ARBA00023136"/>
    </source>
</evidence>
<evidence type="ECO:0000256" key="4">
    <source>
        <dbReference type="ARBA" id="ARBA00022692"/>
    </source>
</evidence>
<dbReference type="AlphaFoldDB" id="A0A2S6ZAY2"/>
<keyword evidence="4 9" id="KW-0812">Transmembrane</keyword>
<dbReference type="EMBL" id="MIGX01000137">
    <property type="protein sequence ID" value="PPT81828.1"/>
    <property type="molecule type" value="Genomic_DNA"/>
</dbReference>
<evidence type="ECO:0000259" key="14">
    <source>
        <dbReference type="Pfam" id="PF07715"/>
    </source>
</evidence>
<evidence type="ECO:0000256" key="3">
    <source>
        <dbReference type="ARBA" id="ARBA00022452"/>
    </source>
</evidence>
<dbReference type="NCBIfam" id="TIGR01782">
    <property type="entry name" value="TonB-Xanth-Caul"/>
    <property type="match status" value="1"/>
</dbReference>
<feature type="domain" description="TonB-dependent receptor plug" evidence="14">
    <location>
        <begin position="71"/>
        <end position="177"/>
    </location>
</feature>
<dbReference type="Gene3D" id="2.40.170.20">
    <property type="entry name" value="TonB-dependent receptor, beta-barrel domain"/>
    <property type="match status" value="1"/>
</dbReference>
<dbReference type="PANTHER" id="PTHR40980:SF4">
    <property type="entry name" value="TONB-DEPENDENT RECEPTOR-LIKE BETA-BARREL DOMAIN-CONTAINING PROTEIN"/>
    <property type="match status" value="1"/>
</dbReference>
<keyword evidence="5 12" id="KW-0732">Signal</keyword>
<dbReference type="PROSITE" id="PS52016">
    <property type="entry name" value="TONB_DEPENDENT_REC_3"/>
    <property type="match status" value="1"/>
</dbReference>
<evidence type="ECO:0000256" key="6">
    <source>
        <dbReference type="ARBA" id="ARBA00023077"/>
    </source>
</evidence>
<evidence type="ECO:0000256" key="2">
    <source>
        <dbReference type="ARBA" id="ARBA00022448"/>
    </source>
</evidence>
<dbReference type="SUPFAM" id="SSF56935">
    <property type="entry name" value="Porins"/>
    <property type="match status" value="1"/>
</dbReference>
<dbReference type="Gene3D" id="2.170.130.10">
    <property type="entry name" value="TonB-dependent receptor, plug domain"/>
    <property type="match status" value="1"/>
</dbReference>